<organism evidence="1 2">
    <name type="scientific">Pyrocoelia pectoralis</name>
    <dbReference type="NCBI Taxonomy" id="417401"/>
    <lineage>
        <taxon>Eukaryota</taxon>
        <taxon>Metazoa</taxon>
        <taxon>Ecdysozoa</taxon>
        <taxon>Arthropoda</taxon>
        <taxon>Hexapoda</taxon>
        <taxon>Insecta</taxon>
        <taxon>Pterygota</taxon>
        <taxon>Neoptera</taxon>
        <taxon>Endopterygota</taxon>
        <taxon>Coleoptera</taxon>
        <taxon>Polyphaga</taxon>
        <taxon>Elateriformia</taxon>
        <taxon>Elateroidea</taxon>
        <taxon>Lampyridae</taxon>
        <taxon>Lampyrinae</taxon>
        <taxon>Pyrocoelia</taxon>
    </lineage>
</organism>
<dbReference type="Proteomes" id="UP001329430">
    <property type="component" value="Chromosome 1"/>
</dbReference>
<name>A0AAN7VVE2_9COLE</name>
<protein>
    <submittedName>
        <fullName evidence="1">Uncharacterized protein</fullName>
    </submittedName>
</protein>
<gene>
    <name evidence="1" type="ORF">RI129_001813</name>
</gene>
<accession>A0AAN7VVE2</accession>
<evidence type="ECO:0000313" key="1">
    <source>
        <dbReference type="EMBL" id="KAK5650784.1"/>
    </source>
</evidence>
<keyword evidence="2" id="KW-1185">Reference proteome</keyword>
<evidence type="ECO:0000313" key="2">
    <source>
        <dbReference type="Proteomes" id="UP001329430"/>
    </source>
</evidence>
<dbReference type="EMBL" id="JAVRBK010000001">
    <property type="protein sequence ID" value="KAK5650784.1"/>
    <property type="molecule type" value="Genomic_DNA"/>
</dbReference>
<dbReference type="AlphaFoldDB" id="A0AAN7VVE2"/>
<dbReference type="InterPro" id="IPR020339">
    <property type="entry name" value="C20orf85-like"/>
</dbReference>
<sequence>MAFGKPPEIKALKVTPTVEDQLWKANVRCEEIASEAWTTKWGWILTEYGKLREKLEEATRNSVTLPVAAKKLVENRSGKPIPVTETSKIGWLAARSEFKLEKYGPDVYKGMPFISLSGV</sequence>
<dbReference type="Pfam" id="PF14945">
    <property type="entry name" value="LLC1"/>
    <property type="match status" value="1"/>
</dbReference>
<proteinExistence type="predicted"/>
<reference evidence="1 2" key="1">
    <citation type="journal article" date="2024" name="Insects">
        <title>An Improved Chromosome-Level Genome Assembly of the Firefly Pyrocoelia pectoralis.</title>
        <authorList>
            <person name="Fu X."/>
            <person name="Meyer-Rochow V.B."/>
            <person name="Ballantyne L."/>
            <person name="Zhu X."/>
        </authorList>
    </citation>
    <scope>NUCLEOTIDE SEQUENCE [LARGE SCALE GENOMIC DNA]</scope>
    <source>
        <strain evidence="1">XCY_ONT2</strain>
    </source>
</reference>
<comment type="caution">
    <text evidence="1">The sequence shown here is derived from an EMBL/GenBank/DDBJ whole genome shotgun (WGS) entry which is preliminary data.</text>
</comment>